<dbReference type="InterPro" id="IPR036388">
    <property type="entry name" value="WH-like_DNA-bd_sf"/>
</dbReference>
<dbReference type="SMART" id="SM00418">
    <property type="entry name" value="HTH_ARSR"/>
    <property type="match status" value="1"/>
</dbReference>
<dbReference type="PANTHER" id="PTHR43132:SF2">
    <property type="entry name" value="ARSENICAL RESISTANCE OPERON REPRESSOR ARSR-RELATED"/>
    <property type="match status" value="1"/>
</dbReference>
<accession>A0A6C1KGT6</accession>
<evidence type="ECO:0000256" key="1">
    <source>
        <dbReference type="ARBA" id="ARBA00023015"/>
    </source>
</evidence>
<dbReference type="PROSITE" id="PS50987">
    <property type="entry name" value="HTH_ARSR_2"/>
    <property type="match status" value="1"/>
</dbReference>
<dbReference type="Proteomes" id="UP000305131">
    <property type="component" value="Unassembled WGS sequence"/>
</dbReference>
<evidence type="ECO:0000256" key="3">
    <source>
        <dbReference type="ARBA" id="ARBA00023163"/>
    </source>
</evidence>
<dbReference type="AlphaFoldDB" id="A0A6C1KGT6"/>
<dbReference type="PANTHER" id="PTHR43132">
    <property type="entry name" value="ARSENICAL RESISTANCE OPERON REPRESSOR ARSR-RELATED"/>
    <property type="match status" value="1"/>
</dbReference>
<proteinExistence type="predicted"/>
<dbReference type="NCBIfam" id="NF033788">
    <property type="entry name" value="HTH_metalloreg"/>
    <property type="match status" value="1"/>
</dbReference>
<dbReference type="GO" id="GO:0003677">
    <property type="term" value="F:DNA binding"/>
    <property type="evidence" value="ECO:0007669"/>
    <property type="project" value="UniProtKB-KW"/>
</dbReference>
<feature type="domain" description="HTH arsR-type" evidence="4">
    <location>
        <begin position="22"/>
        <end position="118"/>
    </location>
</feature>
<dbReference type="GO" id="GO:0003700">
    <property type="term" value="F:DNA-binding transcription factor activity"/>
    <property type="evidence" value="ECO:0007669"/>
    <property type="project" value="InterPro"/>
</dbReference>
<dbReference type="GeneID" id="95773831"/>
<dbReference type="InterPro" id="IPR051011">
    <property type="entry name" value="Metal_resp_trans_reg"/>
</dbReference>
<dbReference type="EMBL" id="VAUP01000022">
    <property type="protein sequence ID" value="TLX43021.1"/>
    <property type="molecule type" value="Genomic_DNA"/>
</dbReference>
<comment type="caution">
    <text evidence="5">The sequence shown here is derived from an EMBL/GenBank/DDBJ whole genome shotgun (WGS) entry which is preliminary data.</text>
</comment>
<dbReference type="CDD" id="cd00090">
    <property type="entry name" value="HTH_ARSR"/>
    <property type="match status" value="1"/>
</dbReference>
<dbReference type="InterPro" id="IPR036390">
    <property type="entry name" value="WH_DNA-bd_sf"/>
</dbReference>
<dbReference type="Pfam" id="PF01022">
    <property type="entry name" value="HTH_5"/>
    <property type="match status" value="1"/>
</dbReference>
<evidence type="ECO:0000259" key="4">
    <source>
        <dbReference type="PROSITE" id="PS50987"/>
    </source>
</evidence>
<organism evidence="5 6">
    <name type="scientific">Xanthobacter autotrophicus</name>
    <dbReference type="NCBI Taxonomy" id="280"/>
    <lineage>
        <taxon>Bacteria</taxon>
        <taxon>Pseudomonadati</taxon>
        <taxon>Pseudomonadota</taxon>
        <taxon>Alphaproteobacteria</taxon>
        <taxon>Hyphomicrobiales</taxon>
        <taxon>Xanthobacteraceae</taxon>
        <taxon>Xanthobacter</taxon>
    </lineage>
</organism>
<dbReference type="RefSeq" id="WP_138399378.1">
    <property type="nucleotide sequence ID" value="NZ_JBAFVI010000002.1"/>
</dbReference>
<evidence type="ECO:0000313" key="6">
    <source>
        <dbReference type="Proteomes" id="UP000305131"/>
    </source>
</evidence>
<evidence type="ECO:0000313" key="5">
    <source>
        <dbReference type="EMBL" id="TLX43021.1"/>
    </source>
</evidence>
<reference evidence="5 6" key="1">
    <citation type="submission" date="2019-05" db="EMBL/GenBank/DDBJ databases">
        <authorList>
            <person name="Zhou X."/>
        </authorList>
    </citation>
    <scope>NUCLEOTIDE SEQUENCE [LARGE SCALE GENOMIC DNA]</scope>
    <source>
        <strain evidence="5 6">DSM 432</strain>
    </source>
</reference>
<dbReference type="InterPro" id="IPR011991">
    <property type="entry name" value="ArsR-like_HTH"/>
</dbReference>
<gene>
    <name evidence="5" type="ORF">FBQ73_10240</name>
</gene>
<keyword evidence="1" id="KW-0805">Transcription regulation</keyword>
<evidence type="ECO:0000256" key="2">
    <source>
        <dbReference type="ARBA" id="ARBA00023125"/>
    </source>
</evidence>
<dbReference type="OrthoDB" id="194599at2"/>
<keyword evidence="3" id="KW-0804">Transcription</keyword>
<keyword evidence="2" id="KW-0238">DNA-binding</keyword>
<dbReference type="Gene3D" id="1.10.10.10">
    <property type="entry name" value="Winged helix-like DNA-binding domain superfamily/Winged helix DNA-binding domain"/>
    <property type="match status" value="1"/>
</dbReference>
<dbReference type="InterPro" id="IPR001845">
    <property type="entry name" value="HTH_ArsR_DNA-bd_dom"/>
</dbReference>
<sequence>MSIVSRRLEDELREGPEISPELDRLMRNARKASDFLKALSHENRLLLLCLLAEGERSVTELENILSLRQPTVSQQLARLRLDDLVTTRRDGKTIYYSLANDDVRRVISVIYDMYCGDPRSSGE</sequence>
<dbReference type="PRINTS" id="PR00778">
    <property type="entry name" value="HTHARSR"/>
</dbReference>
<name>A0A6C1KGT6_XANAU</name>
<protein>
    <submittedName>
        <fullName evidence="5">Helix-turn-helix transcriptional regulator</fullName>
    </submittedName>
</protein>
<dbReference type="SUPFAM" id="SSF46785">
    <property type="entry name" value="Winged helix' DNA-binding domain"/>
    <property type="match status" value="1"/>
</dbReference>